<dbReference type="InterPro" id="IPR025375">
    <property type="entry name" value="DUF4365"/>
</dbReference>
<gene>
    <name evidence="2" type="ORF">Pla110_24880</name>
</gene>
<dbReference type="Proteomes" id="UP000317178">
    <property type="component" value="Chromosome"/>
</dbReference>
<keyword evidence="3" id="KW-1185">Reference proteome</keyword>
<protein>
    <recommendedName>
        <fullName evidence="1">DUF4365 domain-containing protein</fullName>
    </recommendedName>
</protein>
<dbReference type="KEGG" id="plon:Pla110_24880"/>
<dbReference type="EMBL" id="CP036281">
    <property type="protein sequence ID" value="QDU80755.1"/>
    <property type="molecule type" value="Genomic_DNA"/>
</dbReference>
<name>A0A518CNE9_9PLAN</name>
<dbReference type="AlphaFoldDB" id="A0A518CNE9"/>
<evidence type="ECO:0000313" key="2">
    <source>
        <dbReference type="EMBL" id="QDU80755.1"/>
    </source>
</evidence>
<accession>A0A518CNE9</accession>
<reference evidence="2 3" key="1">
    <citation type="submission" date="2019-02" db="EMBL/GenBank/DDBJ databases">
        <title>Deep-cultivation of Planctomycetes and their phenomic and genomic characterization uncovers novel biology.</title>
        <authorList>
            <person name="Wiegand S."/>
            <person name="Jogler M."/>
            <person name="Boedeker C."/>
            <person name="Pinto D."/>
            <person name="Vollmers J."/>
            <person name="Rivas-Marin E."/>
            <person name="Kohn T."/>
            <person name="Peeters S.H."/>
            <person name="Heuer A."/>
            <person name="Rast P."/>
            <person name="Oberbeckmann S."/>
            <person name="Bunk B."/>
            <person name="Jeske O."/>
            <person name="Meyerdierks A."/>
            <person name="Storesund J.E."/>
            <person name="Kallscheuer N."/>
            <person name="Luecker S."/>
            <person name="Lage O.M."/>
            <person name="Pohl T."/>
            <person name="Merkel B.J."/>
            <person name="Hornburger P."/>
            <person name="Mueller R.-W."/>
            <person name="Bruemmer F."/>
            <person name="Labrenz M."/>
            <person name="Spormann A.M."/>
            <person name="Op den Camp H."/>
            <person name="Overmann J."/>
            <person name="Amann R."/>
            <person name="Jetten M.S.M."/>
            <person name="Mascher T."/>
            <person name="Medema M.H."/>
            <person name="Devos D.P."/>
            <person name="Kaster A.-K."/>
            <person name="Ovreas L."/>
            <person name="Rohde M."/>
            <person name="Galperin M.Y."/>
            <person name="Jogler C."/>
        </authorList>
    </citation>
    <scope>NUCLEOTIDE SEQUENCE [LARGE SCALE GENOMIC DNA]</scope>
    <source>
        <strain evidence="2 3">Pla110</strain>
    </source>
</reference>
<feature type="domain" description="DUF4365" evidence="1">
    <location>
        <begin position="10"/>
        <end position="142"/>
    </location>
</feature>
<dbReference type="Pfam" id="PF14280">
    <property type="entry name" value="DUF4365"/>
    <property type="match status" value="1"/>
</dbReference>
<sequence length="411" mass="46696">MKAQDSDRTERIGTGIAMAVFESLGFAFREQSESDYGIDAHAELIVTEKPTGQLLGLQLKSGPSYLSETCNDGYVFRTDKKHVDYWLKHALPVLICLGDVDTKTIYWQVVNSDTAVSTGKGFKFTVPTTQTIGPASKTALASLLTPVVATDRYTIFKTDDTSHGAAKRYSFEVVLNGSVSKAEVAAIVRQVTDEGQKRRYHRNHMVEGQWGDTDAYVVWTYIYPSAEDHSRRNHVCRSIWIHDSLAPEFRPMGFDGENVGDNIIVDWSDKYDFLTEHVSTHTLSKEAYFSEVLPRIYELKSALTTIEANLLALANSDSQETDFLAATEAERSRINEIYFEITDLPYAPFECRDMDTKLESFVAFLHNIWLFYSDEGRTSWDEQSRLEQSLQQRSYACETLRHLEYELSKAR</sequence>
<dbReference type="RefSeq" id="WP_144995997.1">
    <property type="nucleotide sequence ID" value="NZ_CP036281.1"/>
</dbReference>
<evidence type="ECO:0000259" key="1">
    <source>
        <dbReference type="Pfam" id="PF14280"/>
    </source>
</evidence>
<organism evidence="2 3">
    <name type="scientific">Polystyrenella longa</name>
    <dbReference type="NCBI Taxonomy" id="2528007"/>
    <lineage>
        <taxon>Bacteria</taxon>
        <taxon>Pseudomonadati</taxon>
        <taxon>Planctomycetota</taxon>
        <taxon>Planctomycetia</taxon>
        <taxon>Planctomycetales</taxon>
        <taxon>Planctomycetaceae</taxon>
        <taxon>Polystyrenella</taxon>
    </lineage>
</organism>
<dbReference type="OrthoDB" id="583698at2"/>
<evidence type="ECO:0000313" key="3">
    <source>
        <dbReference type="Proteomes" id="UP000317178"/>
    </source>
</evidence>
<proteinExistence type="predicted"/>